<evidence type="ECO:0000313" key="7">
    <source>
        <dbReference type="Proteomes" id="UP000424527"/>
    </source>
</evidence>
<keyword evidence="3" id="KW-0255">Endonuclease</keyword>
<dbReference type="InterPro" id="IPR016202">
    <property type="entry name" value="DNase_I"/>
</dbReference>
<dbReference type="GO" id="GO:0003677">
    <property type="term" value="F:DNA binding"/>
    <property type="evidence" value="ECO:0007669"/>
    <property type="project" value="TreeGrafter"/>
</dbReference>
<dbReference type="SMART" id="SM00476">
    <property type="entry name" value="DNaseIc"/>
    <property type="match status" value="1"/>
</dbReference>
<dbReference type="PANTHER" id="PTHR11371">
    <property type="entry name" value="DEOXYRIBONUCLEASE"/>
    <property type="match status" value="1"/>
</dbReference>
<sequence length="368" mass="42092">MKVASFNIQKFGKNKVSDPDILNILAKIISRYDIIVILEVVDVSGESVKTLMDALNKSNRKHHYTLKISSRLGRTRYKEQFMFLYRCLNTVLKDLVMIPVHTKPEDSDKELDELYDVFQHVKKKWRTDNVMILGDFNADGAYLSKRDMKSIRIRSDKNFHWLIGDDVDTTASNRNDHTYDRIVVYGDDMLQAVVPNSAKPFNFQKAYELSEEQALKVSDHYPVEVEMKSLIETPEEDGNHGLEHEKKLVVVDEDLLELKRGNLLLEREKLGLEIQILRAKMAKLMFFGLCRCSLDSADVFLDSAGVLWTLQVFSGLCRCSLDSADVLWTLQVFSGLRRCSLDSAGVLWTHSTVPQEPPWTAARISSPT</sequence>
<protein>
    <submittedName>
        <fullName evidence="6">Deoxyribonuclease gamma</fullName>
    </submittedName>
</protein>
<gene>
    <name evidence="6" type="ORF">D5F01_LYC03392</name>
</gene>
<dbReference type="CDD" id="cd10282">
    <property type="entry name" value="DNase1"/>
    <property type="match status" value="1"/>
</dbReference>
<dbReference type="InterPro" id="IPR036691">
    <property type="entry name" value="Endo/exonu/phosph_ase_sf"/>
</dbReference>
<dbReference type="GO" id="GO:0004530">
    <property type="term" value="F:deoxyribonuclease I activity"/>
    <property type="evidence" value="ECO:0007669"/>
    <property type="project" value="TreeGrafter"/>
</dbReference>
<evidence type="ECO:0000256" key="3">
    <source>
        <dbReference type="ARBA" id="ARBA00022759"/>
    </source>
</evidence>
<keyword evidence="7" id="KW-1185">Reference proteome</keyword>
<dbReference type="GO" id="GO:0006308">
    <property type="term" value="P:DNA catabolic process"/>
    <property type="evidence" value="ECO:0007669"/>
    <property type="project" value="InterPro"/>
</dbReference>
<evidence type="ECO:0000256" key="1">
    <source>
        <dbReference type="ARBA" id="ARBA00007359"/>
    </source>
</evidence>
<comment type="caution">
    <text evidence="6">The sequence shown here is derived from an EMBL/GenBank/DDBJ whole genome shotgun (WGS) entry which is preliminary data.</text>
</comment>
<evidence type="ECO:0000259" key="5">
    <source>
        <dbReference type="Pfam" id="PF03372"/>
    </source>
</evidence>
<dbReference type="SUPFAM" id="SSF56219">
    <property type="entry name" value="DNase I-like"/>
    <property type="match status" value="1"/>
</dbReference>
<dbReference type="AlphaFoldDB" id="A0A6G0J5R2"/>
<dbReference type="EMBL" id="REGW02000003">
    <property type="protein sequence ID" value="KAE8298883.1"/>
    <property type="molecule type" value="Genomic_DNA"/>
</dbReference>
<comment type="similarity">
    <text evidence="1">Belongs to the DNase I family.</text>
</comment>
<evidence type="ECO:0000256" key="2">
    <source>
        <dbReference type="ARBA" id="ARBA00022722"/>
    </source>
</evidence>
<dbReference type="InterPro" id="IPR005135">
    <property type="entry name" value="Endo/exonuclease/phosphatase"/>
</dbReference>
<dbReference type="PRINTS" id="PR00130">
    <property type="entry name" value="DNASEI"/>
</dbReference>
<organism evidence="6 7">
    <name type="scientific">Larimichthys crocea</name>
    <name type="common">Large yellow croaker</name>
    <name type="synonym">Pseudosciaena crocea</name>
    <dbReference type="NCBI Taxonomy" id="215358"/>
    <lineage>
        <taxon>Eukaryota</taxon>
        <taxon>Metazoa</taxon>
        <taxon>Chordata</taxon>
        <taxon>Craniata</taxon>
        <taxon>Vertebrata</taxon>
        <taxon>Euteleostomi</taxon>
        <taxon>Actinopterygii</taxon>
        <taxon>Neopterygii</taxon>
        <taxon>Teleostei</taxon>
        <taxon>Neoteleostei</taxon>
        <taxon>Acanthomorphata</taxon>
        <taxon>Eupercaria</taxon>
        <taxon>Sciaenidae</taxon>
        <taxon>Larimichthys</taxon>
    </lineage>
</organism>
<feature type="domain" description="Endonuclease/exonuclease/phosphatase" evidence="5">
    <location>
        <begin position="4"/>
        <end position="220"/>
    </location>
</feature>
<keyword evidence="4" id="KW-0378">Hydrolase</keyword>
<reference evidence="6 7" key="1">
    <citation type="submission" date="2019-07" db="EMBL/GenBank/DDBJ databases">
        <title>Chromosome genome assembly for large yellow croaker.</title>
        <authorList>
            <person name="Xiao S."/>
        </authorList>
    </citation>
    <scope>NUCLEOTIDE SEQUENCE [LARGE SCALE GENOMIC DNA]</scope>
    <source>
        <strain evidence="6">JMULYC20181020</strain>
        <tissue evidence="6">Muscle</tissue>
    </source>
</reference>
<proteinExistence type="inferred from homology"/>
<evidence type="ECO:0000313" key="6">
    <source>
        <dbReference type="EMBL" id="KAE8298883.1"/>
    </source>
</evidence>
<dbReference type="GO" id="GO:0005634">
    <property type="term" value="C:nucleus"/>
    <property type="evidence" value="ECO:0007669"/>
    <property type="project" value="TreeGrafter"/>
</dbReference>
<name>A0A6G0J5R2_LARCR</name>
<accession>A0A6G0J5R2</accession>
<dbReference type="Proteomes" id="UP000424527">
    <property type="component" value="Unassembled WGS sequence"/>
</dbReference>
<dbReference type="PANTHER" id="PTHR11371:SF26">
    <property type="entry name" value="DEOXYRIBONUCLEASE"/>
    <property type="match status" value="1"/>
</dbReference>
<evidence type="ECO:0000256" key="4">
    <source>
        <dbReference type="ARBA" id="ARBA00022801"/>
    </source>
</evidence>
<dbReference type="Pfam" id="PF03372">
    <property type="entry name" value="Exo_endo_phos"/>
    <property type="match status" value="1"/>
</dbReference>
<dbReference type="Gene3D" id="3.60.10.10">
    <property type="entry name" value="Endonuclease/exonuclease/phosphatase"/>
    <property type="match status" value="2"/>
</dbReference>
<keyword evidence="2" id="KW-0540">Nuclease</keyword>